<dbReference type="InterPro" id="IPR036890">
    <property type="entry name" value="HATPase_C_sf"/>
</dbReference>
<dbReference type="InterPro" id="IPR013656">
    <property type="entry name" value="PAS_4"/>
</dbReference>
<evidence type="ECO:0000256" key="4">
    <source>
        <dbReference type="ARBA" id="ARBA00022679"/>
    </source>
</evidence>
<dbReference type="GO" id="GO:0016020">
    <property type="term" value="C:membrane"/>
    <property type="evidence" value="ECO:0007669"/>
    <property type="project" value="InterPro"/>
</dbReference>
<evidence type="ECO:0000313" key="14">
    <source>
        <dbReference type="Proteomes" id="UP000309016"/>
    </source>
</evidence>
<comment type="catalytic activity">
    <reaction evidence="1">
        <text>ATP + protein L-histidine = ADP + protein N-phospho-L-histidine.</text>
        <dbReference type="EC" id="2.7.13.3"/>
    </reaction>
</comment>
<dbReference type="PROSITE" id="PS50112">
    <property type="entry name" value="PAS"/>
    <property type="match status" value="1"/>
</dbReference>
<keyword evidence="14" id="KW-1185">Reference proteome</keyword>
<feature type="coiled-coil region" evidence="9">
    <location>
        <begin position="561"/>
        <end position="588"/>
    </location>
</feature>
<dbReference type="RefSeq" id="WP_139064936.1">
    <property type="nucleotide sequence ID" value="NZ_CP040812.1"/>
</dbReference>
<evidence type="ECO:0000313" key="13">
    <source>
        <dbReference type="EMBL" id="QCY68361.1"/>
    </source>
</evidence>
<evidence type="ECO:0000256" key="1">
    <source>
        <dbReference type="ARBA" id="ARBA00000085"/>
    </source>
</evidence>
<feature type="domain" description="Histidine kinase" evidence="10">
    <location>
        <begin position="596"/>
        <end position="788"/>
    </location>
</feature>
<evidence type="ECO:0000259" key="11">
    <source>
        <dbReference type="PROSITE" id="PS50112"/>
    </source>
</evidence>
<dbReference type="Pfam" id="PF07730">
    <property type="entry name" value="HisKA_3"/>
    <property type="match status" value="1"/>
</dbReference>
<dbReference type="EC" id="2.7.13.3" evidence="2"/>
<dbReference type="SMART" id="SM00091">
    <property type="entry name" value="PAS"/>
    <property type="match status" value="3"/>
</dbReference>
<dbReference type="SUPFAM" id="SSF55785">
    <property type="entry name" value="PYP-like sensor domain (PAS domain)"/>
    <property type="match status" value="4"/>
</dbReference>
<evidence type="ECO:0000256" key="2">
    <source>
        <dbReference type="ARBA" id="ARBA00012438"/>
    </source>
</evidence>
<keyword evidence="7" id="KW-0067">ATP-binding</keyword>
<dbReference type="EMBL" id="CP040812">
    <property type="protein sequence ID" value="QCY68361.1"/>
    <property type="molecule type" value="Genomic_DNA"/>
</dbReference>
<evidence type="ECO:0000256" key="7">
    <source>
        <dbReference type="ARBA" id="ARBA00022840"/>
    </source>
</evidence>
<feature type="coiled-coil region" evidence="9">
    <location>
        <begin position="34"/>
        <end position="68"/>
    </location>
</feature>
<proteinExistence type="predicted"/>
<dbReference type="Pfam" id="PF13426">
    <property type="entry name" value="PAS_9"/>
    <property type="match status" value="2"/>
</dbReference>
<dbReference type="AlphaFoldDB" id="A0A5B7X169"/>
<evidence type="ECO:0000259" key="10">
    <source>
        <dbReference type="PROSITE" id="PS50109"/>
    </source>
</evidence>
<dbReference type="InterPro" id="IPR000014">
    <property type="entry name" value="PAS"/>
</dbReference>
<evidence type="ECO:0000259" key="12">
    <source>
        <dbReference type="PROSITE" id="PS50113"/>
    </source>
</evidence>
<name>A0A5B7X169_9FLAO</name>
<dbReference type="PROSITE" id="PS50113">
    <property type="entry name" value="PAC"/>
    <property type="match status" value="2"/>
</dbReference>
<dbReference type="SMART" id="SM00086">
    <property type="entry name" value="PAC"/>
    <property type="match status" value="4"/>
</dbReference>
<keyword evidence="6" id="KW-0418">Kinase</keyword>
<dbReference type="InterPro" id="IPR050482">
    <property type="entry name" value="Sensor_HK_TwoCompSys"/>
</dbReference>
<evidence type="ECO:0000256" key="6">
    <source>
        <dbReference type="ARBA" id="ARBA00022777"/>
    </source>
</evidence>
<dbReference type="CDD" id="cd16917">
    <property type="entry name" value="HATPase_UhpB-NarQ-NarX-like"/>
    <property type="match status" value="1"/>
</dbReference>
<sequence>MEQGNDHMDLSALSARAQRLLQWDPATITPAILKSEVTNLLREIEQCRERLEQKQQKFNELKEEEKKMAAWRYDELYEFSPTAFFTLTETGVILDLNLTAALLLGREKQEFKKADLFDYITEDTKDYFSKFLKEIFLLKDIGTCYVSILTSSSETIYTQLTGVTTRYDKTCLIGMADVTQITKAREMFEDLSLIAIHTDELAMITDATGNIEYVNPAFENLTEYSLEEVMGKNPGKFLQGPETNPQHVQAFRDGMKKQVPFSQEILNYTKSGEKFWLSISINPIFDPSGNLEKFIAIEKNITGRKELEELREFERQDKETLINSTSDPIWSVKNDYTLVAANKAFLERMKKITGIRFKKGDNILSPAVFNNEVIEYWKKNYSRALQGEQFLLDTQEQKIKGGEKEYFETTFNPIFVNNKVEGVACFARNITEAKRNKEAIIDSNRKLQTAQEIAKLGYWEYNLEKQKLFWSPEVYRIWDMQDDDIEITMSQYIAAIHPSNRPGLDKFHTAAKQGKKHLDAQYRILLRNGKVRWIRETGILIKKYGNGDGFYEGTIQDITSQKEYENNILNINEKLRRLTSHLQNVQEQERINISREIHDELGQQLTGIKLDASWLKGHINIECPEMEDRMNRLIDNIDTTIENVRRIATTLRPGVLDDLGLEAAVEWLCSQFQEQTGIKCELKTSTSSPAYSDAINTAVYRIFQEALTNVARHAQATEVKTILKEEDNNLELLVIDNGKGISNVNGKNQGSLGITGMKERAWILDGKFSIKRRKEGGTIMSLTIPLKNLPNN</sequence>
<dbReference type="GO" id="GO:0005524">
    <property type="term" value="F:ATP binding"/>
    <property type="evidence" value="ECO:0007669"/>
    <property type="project" value="UniProtKB-KW"/>
</dbReference>
<feature type="domain" description="PAS" evidence="11">
    <location>
        <begin position="203"/>
        <end position="258"/>
    </location>
</feature>
<dbReference type="KEGG" id="afla:FHG64_02555"/>
<dbReference type="GO" id="GO:0046983">
    <property type="term" value="F:protein dimerization activity"/>
    <property type="evidence" value="ECO:0007669"/>
    <property type="project" value="InterPro"/>
</dbReference>
<feature type="domain" description="PAC" evidence="12">
    <location>
        <begin position="261"/>
        <end position="313"/>
    </location>
</feature>
<evidence type="ECO:0000256" key="3">
    <source>
        <dbReference type="ARBA" id="ARBA00022553"/>
    </source>
</evidence>
<dbReference type="OrthoDB" id="1419493at2"/>
<dbReference type="Pfam" id="PF08447">
    <property type="entry name" value="PAS_3"/>
    <property type="match status" value="1"/>
</dbReference>
<dbReference type="GO" id="GO:0000155">
    <property type="term" value="F:phosphorelay sensor kinase activity"/>
    <property type="evidence" value="ECO:0007669"/>
    <property type="project" value="InterPro"/>
</dbReference>
<dbReference type="InterPro" id="IPR003594">
    <property type="entry name" value="HATPase_dom"/>
</dbReference>
<dbReference type="InterPro" id="IPR000700">
    <property type="entry name" value="PAS-assoc_C"/>
</dbReference>
<dbReference type="Gene3D" id="2.10.70.100">
    <property type="match status" value="1"/>
</dbReference>
<dbReference type="SMART" id="SM00387">
    <property type="entry name" value="HATPase_c"/>
    <property type="match status" value="1"/>
</dbReference>
<keyword evidence="9" id="KW-0175">Coiled coil</keyword>
<dbReference type="InterPro" id="IPR005467">
    <property type="entry name" value="His_kinase_dom"/>
</dbReference>
<dbReference type="PROSITE" id="PS50109">
    <property type="entry name" value="HIS_KIN"/>
    <property type="match status" value="1"/>
</dbReference>
<dbReference type="InterPro" id="IPR035965">
    <property type="entry name" value="PAS-like_dom_sf"/>
</dbReference>
<dbReference type="Gene3D" id="1.20.5.1930">
    <property type="match status" value="1"/>
</dbReference>
<feature type="domain" description="PAC" evidence="12">
    <location>
        <begin position="518"/>
        <end position="570"/>
    </location>
</feature>
<evidence type="ECO:0000256" key="8">
    <source>
        <dbReference type="ARBA" id="ARBA00023012"/>
    </source>
</evidence>
<dbReference type="InterPro" id="IPR013655">
    <property type="entry name" value="PAS_fold_3"/>
</dbReference>
<dbReference type="Proteomes" id="UP000309016">
    <property type="component" value="Chromosome"/>
</dbReference>
<reference evidence="13 14" key="1">
    <citation type="submission" date="2019-06" db="EMBL/GenBank/DDBJ databases">
        <title>Complete genome sequence of Antarcticibacterium flavum KCTC 52984T from an Antarctic marine sediment.</title>
        <authorList>
            <person name="Lee Y.M."/>
            <person name="Shin S.C."/>
        </authorList>
    </citation>
    <scope>NUCLEOTIDE SEQUENCE [LARGE SCALE GENOMIC DNA]</scope>
    <source>
        <strain evidence="13 14">KCTC 52984</strain>
    </source>
</reference>
<protein>
    <recommendedName>
        <fullName evidence="2">histidine kinase</fullName>
        <ecNumber evidence="2">2.7.13.3</ecNumber>
    </recommendedName>
</protein>
<dbReference type="Pfam" id="PF02518">
    <property type="entry name" value="HATPase_c"/>
    <property type="match status" value="1"/>
</dbReference>
<keyword evidence="8" id="KW-0902">Two-component regulatory system</keyword>
<dbReference type="InterPro" id="IPR011712">
    <property type="entry name" value="Sig_transdc_His_kin_sub3_dim/P"/>
</dbReference>
<dbReference type="CDD" id="cd00130">
    <property type="entry name" value="PAS"/>
    <property type="match status" value="3"/>
</dbReference>
<keyword evidence="4" id="KW-0808">Transferase</keyword>
<gene>
    <name evidence="13" type="ORF">FHG64_02555</name>
</gene>
<dbReference type="InterPro" id="IPR001610">
    <property type="entry name" value="PAC"/>
</dbReference>
<dbReference type="PANTHER" id="PTHR24421:SF10">
    <property type="entry name" value="NITRATE_NITRITE SENSOR PROTEIN NARQ"/>
    <property type="match status" value="1"/>
</dbReference>
<dbReference type="SUPFAM" id="SSF55874">
    <property type="entry name" value="ATPase domain of HSP90 chaperone/DNA topoisomerase II/histidine kinase"/>
    <property type="match status" value="1"/>
</dbReference>
<dbReference type="PANTHER" id="PTHR24421">
    <property type="entry name" value="NITRATE/NITRITE SENSOR PROTEIN NARX-RELATED"/>
    <property type="match status" value="1"/>
</dbReference>
<dbReference type="Pfam" id="PF08448">
    <property type="entry name" value="PAS_4"/>
    <property type="match status" value="1"/>
</dbReference>
<accession>A0A5B7X169</accession>
<dbReference type="Gene3D" id="3.30.450.20">
    <property type="entry name" value="PAS domain"/>
    <property type="match status" value="4"/>
</dbReference>
<evidence type="ECO:0000256" key="9">
    <source>
        <dbReference type="SAM" id="Coils"/>
    </source>
</evidence>
<keyword evidence="3" id="KW-0597">Phosphoprotein</keyword>
<evidence type="ECO:0000256" key="5">
    <source>
        <dbReference type="ARBA" id="ARBA00022741"/>
    </source>
</evidence>
<organism evidence="13 14">
    <name type="scientific">Antarcticibacterium flavum</name>
    <dbReference type="NCBI Taxonomy" id="2058175"/>
    <lineage>
        <taxon>Bacteria</taxon>
        <taxon>Pseudomonadati</taxon>
        <taxon>Bacteroidota</taxon>
        <taxon>Flavobacteriia</taxon>
        <taxon>Flavobacteriales</taxon>
        <taxon>Flavobacteriaceae</taxon>
        <taxon>Antarcticibacterium</taxon>
    </lineage>
</organism>
<dbReference type="Gene3D" id="3.30.565.10">
    <property type="entry name" value="Histidine kinase-like ATPase, C-terminal domain"/>
    <property type="match status" value="1"/>
</dbReference>
<dbReference type="NCBIfam" id="TIGR00229">
    <property type="entry name" value="sensory_box"/>
    <property type="match status" value="3"/>
</dbReference>
<keyword evidence="5" id="KW-0547">Nucleotide-binding</keyword>